<reference evidence="3 4" key="1">
    <citation type="submission" date="2014-11" db="EMBL/GenBank/DDBJ databases">
        <authorList>
            <person name="Zhu J."/>
            <person name="Qi W."/>
            <person name="Song R."/>
        </authorList>
    </citation>
    <scope>NUCLEOTIDE SEQUENCE [LARGE SCALE GENOMIC DNA]</scope>
</reference>
<dbReference type="VEuPathDB" id="CryptoDB:Vbra_16174"/>
<feature type="compositionally biased region" description="Pro residues" evidence="1">
    <location>
        <begin position="399"/>
        <end position="410"/>
    </location>
</feature>
<dbReference type="AlphaFoldDB" id="A0A0G4FU89"/>
<feature type="signal peptide" evidence="2">
    <location>
        <begin position="1"/>
        <end position="32"/>
    </location>
</feature>
<name>A0A0G4FU89_VITBC</name>
<keyword evidence="2" id="KW-0732">Signal</keyword>
<organism evidence="3 4">
    <name type="scientific">Vitrella brassicaformis (strain CCMP3155)</name>
    <dbReference type="NCBI Taxonomy" id="1169540"/>
    <lineage>
        <taxon>Eukaryota</taxon>
        <taxon>Sar</taxon>
        <taxon>Alveolata</taxon>
        <taxon>Colpodellida</taxon>
        <taxon>Vitrellaceae</taxon>
        <taxon>Vitrella</taxon>
    </lineage>
</organism>
<feature type="compositionally biased region" description="Pro residues" evidence="1">
    <location>
        <begin position="435"/>
        <end position="466"/>
    </location>
</feature>
<dbReference type="EMBL" id="CDMY01000499">
    <property type="protein sequence ID" value="CEM18261.1"/>
    <property type="molecule type" value="Genomic_DNA"/>
</dbReference>
<dbReference type="OMA" id="HEDNAFP"/>
<evidence type="ECO:0000313" key="3">
    <source>
        <dbReference type="EMBL" id="CEM18261.1"/>
    </source>
</evidence>
<protein>
    <recommendedName>
        <fullName evidence="5">WH2 domain-containing protein</fullName>
    </recommendedName>
</protein>
<feature type="compositionally biased region" description="Basic and acidic residues" evidence="1">
    <location>
        <begin position="523"/>
        <end position="552"/>
    </location>
</feature>
<feature type="compositionally biased region" description="Basic residues" evidence="1">
    <location>
        <begin position="79"/>
        <end position="94"/>
    </location>
</feature>
<evidence type="ECO:0000256" key="2">
    <source>
        <dbReference type="SAM" id="SignalP"/>
    </source>
</evidence>
<dbReference type="STRING" id="1169540.A0A0G4FU89"/>
<gene>
    <name evidence="3" type="ORF">Vbra_16174</name>
</gene>
<accession>A0A0G4FU89</accession>
<feature type="compositionally biased region" description="Basic and acidic residues" evidence="1">
    <location>
        <begin position="136"/>
        <end position="191"/>
    </location>
</feature>
<evidence type="ECO:0000313" key="4">
    <source>
        <dbReference type="Proteomes" id="UP000041254"/>
    </source>
</evidence>
<evidence type="ECO:0000256" key="1">
    <source>
        <dbReference type="SAM" id="MobiDB-lite"/>
    </source>
</evidence>
<feature type="compositionally biased region" description="Pro residues" evidence="1">
    <location>
        <begin position="418"/>
        <end position="428"/>
    </location>
</feature>
<evidence type="ECO:0008006" key="5">
    <source>
        <dbReference type="Google" id="ProtNLM"/>
    </source>
</evidence>
<feature type="compositionally biased region" description="Basic and acidic residues" evidence="1">
    <location>
        <begin position="245"/>
        <end position="268"/>
    </location>
</feature>
<feature type="chain" id="PRO_5005189073" description="WH2 domain-containing protein" evidence="2">
    <location>
        <begin position="33"/>
        <end position="552"/>
    </location>
</feature>
<dbReference type="InParanoid" id="A0A0G4FU89"/>
<feature type="compositionally biased region" description="Low complexity" evidence="1">
    <location>
        <begin position="273"/>
        <end position="290"/>
    </location>
</feature>
<feature type="compositionally biased region" description="Basic and acidic residues" evidence="1">
    <location>
        <begin position="119"/>
        <end position="129"/>
    </location>
</feature>
<feature type="region of interest" description="Disordered" evidence="1">
    <location>
        <begin position="79"/>
        <end position="552"/>
    </location>
</feature>
<feature type="compositionally biased region" description="Acidic residues" evidence="1">
    <location>
        <begin position="291"/>
        <end position="302"/>
    </location>
</feature>
<feature type="compositionally biased region" description="Basic and acidic residues" evidence="1">
    <location>
        <begin position="494"/>
        <end position="508"/>
    </location>
</feature>
<keyword evidence="4" id="KW-1185">Reference proteome</keyword>
<sequence length="552" mass="59799">MADMHRPPGAPELVPAAPRLSVVLLLVVTVCAIPVRGVKFHEDNAFPFPFPSSLMQQYAQSWQNATGVLRSASAVRHTYSVRHHEHSRHKRASRNRPPLSPRMETVYGYASDDEPTEEPPTRKRLDKSKLAVFEQKPVETDKEMRERIRRENAERKRQSQQRKEQEDAAKQRAAEFKLKKDSFEADKKEAQKVTTTTTSGKQPRGPKPPIKPKPTGATKSTVPRPSPPQRAVPPRVIRTELPVGPKDDVDSGEVSVRERAKMWGEQKPKTHGRPQAAQPARPASAYTPPAEAEDEDEWETGGEIEQQRGAVPVSKEDKEAIMAGLAKTTHKTTPQQKQIGKRGKVGAGAVTKETEEMPAAPGLGRPVGKLNKEALKNLNIPLGPPPKDIGKKKAKKAEPPAPPAAPPAAPPVQVKPGQIPPPPPPPIGGPLGKPGVPPPPGPPPPPRGGIPAPPGPPPPPPPPGGPPTRAGGGGPPKAPPAEGRDGMLAAIRALKREGSEDEEAEKRSQMKFTGPPTVKKKVEKKEEKGPEKQEDMMKDLEKQLEGNDRPKM</sequence>
<proteinExistence type="predicted"/>
<dbReference type="Proteomes" id="UP000041254">
    <property type="component" value="Unassembled WGS sequence"/>
</dbReference>